<dbReference type="AlphaFoldDB" id="A0A7R9GAX9"/>
<keyword evidence="21" id="KW-1185">Reference proteome</keyword>
<dbReference type="InterPro" id="IPR013087">
    <property type="entry name" value="Znf_C2H2_type"/>
</dbReference>
<dbReference type="OrthoDB" id="5599713at2759"/>
<evidence type="ECO:0000256" key="3">
    <source>
        <dbReference type="ARBA" id="ARBA00004186"/>
    </source>
</evidence>
<feature type="compositionally biased region" description="Polar residues" evidence="17">
    <location>
        <begin position="459"/>
        <end position="471"/>
    </location>
</feature>
<evidence type="ECO:0000256" key="17">
    <source>
        <dbReference type="SAM" id="MobiDB-lite"/>
    </source>
</evidence>
<dbReference type="GO" id="GO:0005765">
    <property type="term" value="C:lysosomal membrane"/>
    <property type="evidence" value="ECO:0007669"/>
    <property type="project" value="UniProtKB-SubCell"/>
</dbReference>
<dbReference type="PANTHER" id="PTHR31441:SF2">
    <property type="entry name" value="FOLLICULIN"/>
    <property type="match status" value="1"/>
</dbReference>
<keyword evidence="10" id="KW-0963">Cytoplasm</keyword>
<feature type="region of interest" description="Disordered" evidence="17">
    <location>
        <begin position="1"/>
        <end position="30"/>
    </location>
</feature>
<keyword evidence="16" id="KW-0862">Zinc</keyword>
<dbReference type="PROSITE" id="PS50157">
    <property type="entry name" value="ZINC_FINGER_C2H2_2"/>
    <property type="match status" value="1"/>
</dbReference>
<evidence type="ECO:0000313" key="21">
    <source>
        <dbReference type="Proteomes" id="UP000678499"/>
    </source>
</evidence>
<dbReference type="InterPro" id="IPR021713">
    <property type="entry name" value="Folliculin"/>
</dbReference>
<evidence type="ECO:0000256" key="5">
    <source>
        <dbReference type="ARBA" id="ARBA00004514"/>
    </source>
</evidence>
<dbReference type="Proteomes" id="UP000678499">
    <property type="component" value="Unassembled WGS sequence"/>
</dbReference>
<dbReference type="Pfam" id="PF16692">
    <property type="entry name" value="Folliculin_C"/>
    <property type="match status" value="1"/>
</dbReference>
<protein>
    <recommendedName>
        <fullName evidence="8">Folliculin</fullName>
    </recommendedName>
</protein>
<evidence type="ECO:0000256" key="11">
    <source>
        <dbReference type="ARBA" id="ARBA00023136"/>
    </source>
</evidence>
<reference evidence="20" key="1">
    <citation type="submission" date="2020-11" db="EMBL/GenBank/DDBJ databases">
        <authorList>
            <person name="Tran Van P."/>
        </authorList>
    </citation>
    <scope>NUCLEOTIDE SEQUENCE</scope>
</reference>
<evidence type="ECO:0000256" key="1">
    <source>
        <dbReference type="ARBA" id="ARBA00004123"/>
    </source>
</evidence>
<feature type="region of interest" description="Disordered" evidence="17">
    <location>
        <begin position="92"/>
        <end position="117"/>
    </location>
</feature>
<comment type="subcellular location">
    <subcellularLocation>
        <location evidence="2">Cell projection</location>
        <location evidence="2">Cilium</location>
    </subcellularLocation>
    <subcellularLocation>
        <location evidence="4">Cytoplasm</location>
        <location evidence="4">Cytoskeleton</location>
        <location evidence="4">Microtubule organizing center</location>
        <location evidence="4">Centrosome</location>
    </subcellularLocation>
    <subcellularLocation>
        <location evidence="3">Cytoplasm</location>
        <location evidence="3">Cytoskeleton</location>
        <location evidence="3">Spindle</location>
    </subcellularLocation>
    <subcellularLocation>
        <location evidence="5">Cytoplasm</location>
        <location evidence="5">Cytosol</location>
    </subcellularLocation>
    <subcellularLocation>
        <location evidence="6">Lysosome membrane</location>
    </subcellularLocation>
    <subcellularLocation>
        <location evidence="1">Nucleus</location>
    </subcellularLocation>
</comment>
<evidence type="ECO:0000256" key="10">
    <source>
        <dbReference type="ARBA" id="ARBA00022490"/>
    </source>
</evidence>
<dbReference type="GO" id="GO:0005819">
    <property type="term" value="C:spindle"/>
    <property type="evidence" value="ECO:0007669"/>
    <property type="project" value="UniProtKB-SubCell"/>
</dbReference>
<dbReference type="EMBL" id="CAJPEX010000445">
    <property type="protein sequence ID" value="CAG0915735.1"/>
    <property type="molecule type" value="Genomic_DNA"/>
</dbReference>
<keyword evidence="13" id="KW-0458">Lysosome</keyword>
<dbReference type="InterPro" id="IPR037520">
    <property type="entry name" value="Folliculin/SMCR8_longin"/>
</dbReference>
<keyword evidence="16" id="KW-0863">Zinc-finger</keyword>
<keyword evidence="14" id="KW-0539">Nucleus</keyword>
<evidence type="ECO:0000256" key="13">
    <source>
        <dbReference type="ARBA" id="ARBA00023228"/>
    </source>
</evidence>
<dbReference type="GO" id="GO:1904263">
    <property type="term" value="P:positive regulation of TORC1 signaling"/>
    <property type="evidence" value="ECO:0007669"/>
    <property type="project" value="TreeGrafter"/>
</dbReference>
<feature type="region of interest" description="Disordered" evidence="17">
    <location>
        <begin position="533"/>
        <end position="555"/>
    </location>
</feature>
<keyword evidence="15" id="KW-0966">Cell projection</keyword>
<organism evidence="20">
    <name type="scientific">Notodromas monacha</name>
    <dbReference type="NCBI Taxonomy" id="399045"/>
    <lineage>
        <taxon>Eukaryota</taxon>
        <taxon>Metazoa</taxon>
        <taxon>Ecdysozoa</taxon>
        <taxon>Arthropoda</taxon>
        <taxon>Crustacea</taxon>
        <taxon>Oligostraca</taxon>
        <taxon>Ostracoda</taxon>
        <taxon>Podocopa</taxon>
        <taxon>Podocopida</taxon>
        <taxon>Cypridocopina</taxon>
        <taxon>Cypridoidea</taxon>
        <taxon>Cyprididae</taxon>
        <taxon>Notodromas</taxon>
    </lineage>
</organism>
<evidence type="ECO:0000256" key="14">
    <source>
        <dbReference type="ARBA" id="ARBA00023242"/>
    </source>
</evidence>
<dbReference type="GO" id="GO:0005929">
    <property type="term" value="C:cilium"/>
    <property type="evidence" value="ECO:0007669"/>
    <property type="project" value="UniProtKB-SubCell"/>
</dbReference>
<sequence>MSARKRSARNAAVSVPEKTSKSSTPGKSDARGVAELMRLLEDGDRITCNLLKAESDLILECKVCKSLFRNVMNFSSHKRNFCMEKFGGKSLKRKGTGAGATPAKIKPKPNAARRSDDLSRELEDAMLQMGEGSEEERDPEYLDDEEDIAEEEYDAKPALKTRPWSTPKSGDQSKLSSDVNGKKMSAMKAVEAVGDGTNKCKHCGKVFVNRAGTVSHERYCATLTMPLLGRGLAFHEDFNADLPVKEDQISNSSPVGNDGKKVVEGQMSTPLKQIVALPKGAIVRSAEGQQTFIVTTINGQQRAIPVRPAAGPPGTKAVVKVSTPGASGSPVAVGTTSTSASKPETPVEKPEPKEPTKPAQQAPIPNSLQPDLVKLLKEFSGITGTVLFTLPELVKLNGDPQSGPRLKELISCLPPAGLIASKPISSGVLTKIVLSRPGDKEDGALKVVVIESGYSSQGRVKSRVTELQSSLSDEEPEEKDMKEPQQLFNDGSSGEDEEEDEDEEEKMRRSKMLLPPPKPVLRKMDLKMDKLMQSAVSKHGKKKQISRETDAEGANTAEVEDGIDESVKGKLKSETSDVTFKEMFAMPEAGDDGADEDDRTKSALILVPEEQEDPDSNVRRRFKNSPCVRPSFTRLCSSLKMPLSQLSNPMRIFVTHYPLDLSDEMNVSIGLCHFCEVHGPSVVACTRAFKSRPTEHRQNDACESCAACSPVFIGEDSRAVNGFVTHDEETGVWFLTSGSGVSDVSVSNDQTFWSLLRCACVRSLSCEFHPTTEDGRHSREGIYFGDPERGHTLSFTFSLKDSKARGFKRSFSIIVFSYDRAYLMTSWKWFSAGVERFVNFAAISANNVFDNDQAQECERAARLERRCLLPDSHFRSIVSITGMNDIFHKFHENVVWTLKTADARFQQVAIRPPMDSSNRNAALPVYANLQPCVELVRGWCKVPEANVERLLEAVVTGRSPVILFCAGGSEDASCRVLALGELRSTQLSNRIKVVPVSDLTVESEDLKELDIIGVTCARSCFPGQLSSRLHWLSSNRLGEWSEIGNDEDTVVAFQDRHLHDKPSEYVSKFYKAVRNESLSIELLSSLLLAMKQKTVIKARSYAAIKAVQPGWSDQRILSTLSIPNCDAKLIQHWAKGFL</sequence>
<evidence type="ECO:0000259" key="18">
    <source>
        <dbReference type="PROSITE" id="PS50157"/>
    </source>
</evidence>
<dbReference type="GO" id="GO:0005829">
    <property type="term" value="C:cytosol"/>
    <property type="evidence" value="ECO:0007669"/>
    <property type="project" value="UniProtKB-SubCell"/>
</dbReference>
<feature type="domain" description="UDENN FLCN/SMCR8-type" evidence="19">
    <location>
        <begin position="714"/>
        <end position="1138"/>
    </location>
</feature>
<feature type="compositionally biased region" description="Acidic residues" evidence="17">
    <location>
        <begin position="493"/>
        <end position="504"/>
    </location>
</feature>
<dbReference type="InterPro" id="IPR037521">
    <property type="entry name" value="FLCN/SMCR8_DENN"/>
</dbReference>
<evidence type="ECO:0000256" key="6">
    <source>
        <dbReference type="ARBA" id="ARBA00004656"/>
    </source>
</evidence>
<evidence type="ECO:0000259" key="19">
    <source>
        <dbReference type="PROSITE" id="PS51834"/>
    </source>
</evidence>
<feature type="compositionally biased region" description="Polar residues" evidence="17">
    <location>
        <begin position="163"/>
        <end position="179"/>
    </location>
</feature>
<keyword evidence="12" id="KW-0206">Cytoskeleton</keyword>
<dbReference type="PROSITE" id="PS51834">
    <property type="entry name" value="DENN_FLCN_SMCR8"/>
    <property type="match status" value="1"/>
</dbReference>
<evidence type="ECO:0000256" key="12">
    <source>
        <dbReference type="ARBA" id="ARBA00023212"/>
    </source>
</evidence>
<evidence type="ECO:0000256" key="2">
    <source>
        <dbReference type="ARBA" id="ARBA00004138"/>
    </source>
</evidence>
<name>A0A7R9GAX9_9CRUS</name>
<accession>A0A7R9GAX9</accession>
<evidence type="ECO:0000256" key="7">
    <source>
        <dbReference type="ARBA" id="ARBA00009987"/>
    </source>
</evidence>
<dbReference type="InterPro" id="IPR032035">
    <property type="entry name" value="Folliculin_DENN"/>
</dbReference>
<evidence type="ECO:0000256" key="15">
    <source>
        <dbReference type="ARBA" id="ARBA00023273"/>
    </source>
</evidence>
<dbReference type="GO" id="GO:0008270">
    <property type="term" value="F:zinc ion binding"/>
    <property type="evidence" value="ECO:0007669"/>
    <property type="project" value="UniProtKB-KW"/>
</dbReference>
<evidence type="ECO:0000256" key="8">
    <source>
        <dbReference type="ARBA" id="ARBA00021824"/>
    </source>
</evidence>
<keyword evidence="11" id="KW-0472">Membrane</keyword>
<feature type="region of interest" description="Disordered" evidence="17">
    <location>
        <begin position="305"/>
        <end position="366"/>
    </location>
</feature>
<dbReference type="Pfam" id="PF11704">
    <property type="entry name" value="Folliculin"/>
    <property type="match status" value="1"/>
</dbReference>
<dbReference type="GO" id="GO:0005813">
    <property type="term" value="C:centrosome"/>
    <property type="evidence" value="ECO:0007669"/>
    <property type="project" value="UniProtKB-SubCell"/>
</dbReference>
<evidence type="ECO:0000256" key="4">
    <source>
        <dbReference type="ARBA" id="ARBA00004300"/>
    </source>
</evidence>
<feature type="domain" description="C2H2-type" evidence="18">
    <location>
        <begin position="198"/>
        <end position="226"/>
    </location>
</feature>
<gene>
    <name evidence="20" type="ORF">NMOB1V02_LOCUS3373</name>
</gene>
<evidence type="ECO:0000313" key="20">
    <source>
        <dbReference type="EMBL" id="CAD7275583.1"/>
    </source>
</evidence>
<evidence type="ECO:0000256" key="9">
    <source>
        <dbReference type="ARBA" id="ARBA00022468"/>
    </source>
</evidence>
<proteinExistence type="inferred from homology"/>
<dbReference type="PANTHER" id="PTHR31441">
    <property type="entry name" value="FOLLICULIN FAMILY MEMBER"/>
    <property type="match status" value="1"/>
</dbReference>
<dbReference type="EMBL" id="OA882482">
    <property type="protein sequence ID" value="CAD7275583.1"/>
    <property type="molecule type" value="Genomic_DNA"/>
</dbReference>
<comment type="similarity">
    <text evidence="7">Belongs to the folliculin family.</text>
</comment>
<feature type="region of interest" description="Disordered" evidence="17">
    <location>
        <begin position="459"/>
        <end position="520"/>
    </location>
</feature>
<feature type="compositionally biased region" description="Basic and acidic residues" evidence="17">
    <location>
        <begin position="345"/>
        <end position="356"/>
    </location>
</feature>
<dbReference type="GO" id="GO:0005634">
    <property type="term" value="C:nucleus"/>
    <property type="evidence" value="ECO:0007669"/>
    <property type="project" value="UniProtKB-SubCell"/>
</dbReference>
<feature type="region of interest" description="Disordered" evidence="17">
    <location>
        <begin position="152"/>
        <end position="182"/>
    </location>
</feature>
<keyword evidence="16" id="KW-0479">Metal-binding</keyword>
<dbReference type="GO" id="GO:0005096">
    <property type="term" value="F:GTPase activator activity"/>
    <property type="evidence" value="ECO:0007669"/>
    <property type="project" value="UniProtKB-KW"/>
</dbReference>
<keyword evidence="9" id="KW-0343">GTPase activation</keyword>
<evidence type="ECO:0000256" key="16">
    <source>
        <dbReference type="PROSITE-ProRule" id="PRU00042"/>
    </source>
</evidence>